<dbReference type="RefSeq" id="WP_146350156.1">
    <property type="nucleotide sequence ID" value="NZ_VOBR01000004.1"/>
</dbReference>
<name>A0A563EZ55_9PSEU</name>
<dbReference type="PROSITE" id="PS51257">
    <property type="entry name" value="PROKAR_LIPOPROTEIN"/>
    <property type="match status" value="1"/>
</dbReference>
<evidence type="ECO:0000313" key="1">
    <source>
        <dbReference type="EMBL" id="TWP52903.1"/>
    </source>
</evidence>
<keyword evidence="2" id="KW-1185">Reference proteome</keyword>
<accession>A0A563EZ55</accession>
<proteinExistence type="predicted"/>
<dbReference type="OrthoDB" id="9936204at2"/>
<dbReference type="EMBL" id="VOBR01000004">
    <property type="protein sequence ID" value="TWP52903.1"/>
    <property type="molecule type" value="Genomic_DNA"/>
</dbReference>
<sequence>MTDRVTVAAVLATLVVAGTAACSSSEDRAFEHAVEDARASVGKGRDQLDGVAALGRGVPDATAALGADRVFGSRDVEGGFELDAVFYGRGEGGGGGTYERTSVRICVRFLVRPNGSPRVDEADTECAPSLPTSVPMYGTVTRTVRLK</sequence>
<organism evidence="1 2">
    <name type="scientific">Lentzea tibetensis</name>
    <dbReference type="NCBI Taxonomy" id="2591470"/>
    <lineage>
        <taxon>Bacteria</taxon>
        <taxon>Bacillati</taxon>
        <taxon>Actinomycetota</taxon>
        <taxon>Actinomycetes</taxon>
        <taxon>Pseudonocardiales</taxon>
        <taxon>Pseudonocardiaceae</taxon>
        <taxon>Lentzea</taxon>
    </lineage>
</organism>
<reference evidence="1 2" key="1">
    <citation type="submission" date="2019-07" db="EMBL/GenBank/DDBJ databases">
        <title>Lentzea xizangensis sp. nov., isolated from Qinghai-Tibetan Plateau Soils.</title>
        <authorList>
            <person name="Huang J."/>
        </authorList>
    </citation>
    <scope>NUCLEOTIDE SEQUENCE [LARGE SCALE GENOMIC DNA]</scope>
    <source>
        <strain evidence="1 2">FXJ1.1311</strain>
    </source>
</reference>
<protein>
    <recommendedName>
        <fullName evidence="3">Lipoprotein</fullName>
    </recommendedName>
</protein>
<evidence type="ECO:0008006" key="3">
    <source>
        <dbReference type="Google" id="ProtNLM"/>
    </source>
</evidence>
<evidence type="ECO:0000313" key="2">
    <source>
        <dbReference type="Proteomes" id="UP000316639"/>
    </source>
</evidence>
<gene>
    <name evidence="1" type="ORF">FKR81_07255</name>
</gene>
<dbReference type="Proteomes" id="UP000316639">
    <property type="component" value="Unassembled WGS sequence"/>
</dbReference>
<dbReference type="AlphaFoldDB" id="A0A563EZ55"/>
<comment type="caution">
    <text evidence="1">The sequence shown here is derived from an EMBL/GenBank/DDBJ whole genome shotgun (WGS) entry which is preliminary data.</text>
</comment>